<dbReference type="AlphaFoldDB" id="A0A8T8HR70"/>
<dbReference type="EMBL" id="CP072788">
    <property type="protein sequence ID" value="QTR01092.1"/>
    <property type="molecule type" value="Genomic_DNA"/>
</dbReference>
<protein>
    <submittedName>
        <fullName evidence="2">Uncharacterized protein</fullName>
    </submittedName>
</protein>
<organism evidence="2 3">
    <name type="scientific">Saccharothrix algeriensis</name>
    <dbReference type="NCBI Taxonomy" id="173560"/>
    <lineage>
        <taxon>Bacteria</taxon>
        <taxon>Bacillati</taxon>
        <taxon>Actinomycetota</taxon>
        <taxon>Actinomycetes</taxon>
        <taxon>Pseudonocardiales</taxon>
        <taxon>Pseudonocardiaceae</taxon>
        <taxon>Saccharothrix</taxon>
    </lineage>
</organism>
<name>A0A8T8HR70_9PSEU</name>
<feature type="compositionally biased region" description="Polar residues" evidence="1">
    <location>
        <begin position="11"/>
        <end position="21"/>
    </location>
</feature>
<dbReference type="Proteomes" id="UP000671828">
    <property type="component" value="Chromosome"/>
</dbReference>
<sequence>LVAAAARSRHQPSGTDPMTFAASTTTSGRVIAPCSQQTLKKLSHSDGTMEVSKGDKNTFRGIVMMEHACRQDEDTWTGSATSK</sequence>
<evidence type="ECO:0000313" key="2">
    <source>
        <dbReference type="EMBL" id="QTR01092.1"/>
    </source>
</evidence>
<feature type="region of interest" description="Disordered" evidence="1">
    <location>
        <begin position="1"/>
        <end position="21"/>
    </location>
</feature>
<feature type="non-terminal residue" evidence="2">
    <location>
        <position position="1"/>
    </location>
</feature>
<evidence type="ECO:0000256" key="1">
    <source>
        <dbReference type="SAM" id="MobiDB-lite"/>
    </source>
</evidence>
<reference evidence="2" key="1">
    <citation type="submission" date="2021-04" db="EMBL/GenBank/DDBJ databases">
        <title>Saccharothrix algeriensis WGS.</title>
        <authorList>
            <person name="Stuskova K."/>
            <person name="Hakalova E."/>
            <person name="Tebbal A.B."/>
            <person name="Eichmeier A."/>
        </authorList>
    </citation>
    <scope>NUCLEOTIDE SEQUENCE</scope>
    <source>
        <strain evidence="2">NRRL B-24137</strain>
    </source>
</reference>
<accession>A0A8T8HR70</accession>
<evidence type="ECO:0000313" key="3">
    <source>
        <dbReference type="Proteomes" id="UP000671828"/>
    </source>
</evidence>
<proteinExistence type="predicted"/>
<gene>
    <name evidence="2" type="ORF">J7S33_16360</name>
</gene>